<evidence type="ECO:0000313" key="1">
    <source>
        <dbReference type="EMBL" id="CDI66655.1"/>
    </source>
</evidence>
<dbReference type="EMBL" id="HG531805">
    <property type="protein sequence ID" value="CDI66655.1"/>
    <property type="molecule type" value="Genomic_DNA"/>
</dbReference>
<proteinExistence type="predicted"/>
<dbReference type="KEGG" id="vg:19488041"/>
<dbReference type="RefSeq" id="YP_009032177.1">
    <property type="nucleotide sequence ID" value="NC_024144.1"/>
</dbReference>
<dbReference type="GeneID" id="19488041"/>
<evidence type="ECO:0000313" key="2">
    <source>
        <dbReference type="Proteomes" id="UP000019740"/>
    </source>
</evidence>
<dbReference type="Proteomes" id="UP000019740">
    <property type="component" value="Segment"/>
</dbReference>
<dbReference type="InterPro" id="IPR009229">
    <property type="entry name" value="AgrD"/>
</dbReference>
<keyword evidence="2" id="KW-1185">Reference proteome</keyword>
<dbReference type="NCBIfam" id="TIGR04223">
    <property type="entry name" value="quorum_AgrD"/>
    <property type="match status" value="1"/>
</dbReference>
<accession>X5JAW4</accession>
<protein>
    <submittedName>
        <fullName evidence="1">Putative AgrD</fullName>
    </submittedName>
</protein>
<reference evidence="1 2" key="1">
    <citation type="submission" date="2013-10" db="EMBL/GenBank/DDBJ databases">
        <authorList>
            <person name="Hargreaves K."/>
        </authorList>
    </citation>
    <scope>NUCLEOTIDE SEQUENCE [LARGE SCALE GENOMIC DNA]</scope>
</reference>
<gene>
    <name evidence="1" type="primary">CDHM1_gp35</name>
</gene>
<reference evidence="1 2" key="2">
    <citation type="submission" date="2014-03" db="EMBL/GenBank/DDBJ databases">
        <title>What does the talking?: Quorum sensing signalling genes discovered in a bacteriophage genome.</title>
        <authorList>
            <person name="Hargreaves K.R."/>
            <person name="Kropinski A.M."/>
            <person name="Clokie M.R.J."/>
        </authorList>
    </citation>
    <scope>NUCLEOTIDE SEQUENCE [LARGE SCALE GENOMIC DNA]</scope>
</reference>
<organism evidence="1 2">
    <name type="scientific">Clostridium phage CDMH1</name>
    <dbReference type="NCBI Taxonomy" id="1411095"/>
    <lineage>
        <taxon>Viruses</taxon>
        <taxon>Duplodnaviria</taxon>
        <taxon>Heunggongvirae</taxon>
        <taxon>Uroviricota</taxon>
        <taxon>Caudoviricetes</taxon>
        <taxon>Yongloolinvirus</taxon>
        <taxon>Yongloolinvirus CDMH1</taxon>
    </lineage>
</organism>
<sequence>MKFFGGVAIAIAFISANTTSVWYINQPKMPKSLKKKL</sequence>
<name>X5JAW4_9CAUD</name>